<evidence type="ECO:0000313" key="2">
    <source>
        <dbReference type="Proteomes" id="UP000887013"/>
    </source>
</evidence>
<gene>
    <name evidence="1" type="ORF">NPIL_24981</name>
</gene>
<comment type="caution">
    <text evidence="1">The sequence shown here is derived from an EMBL/GenBank/DDBJ whole genome shotgun (WGS) entry which is preliminary data.</text>
</comment>
<reference evidence="1" key="1">
    <citation type="submission" date="2020-08" db="EMBL/GenBank/DDBJ databases">
        <title>Multicomponent nature underlies the extraordinary mechanical properties of spider dragline silk.</title>
        <authorList>
            <person name="Kono N."/>
            <person name="Nakamura H."/>
            <person name="Mori M."/>
            <person name="Yoshida Y."/>
            <person name="Ohtoshi R."/>
            <person name="Malay A.D."/>
            <person name="Moran D.A.P."/>
            <person name="Tomita M."/>
            <person name="Numata K."/>
            <person name="Arakawa K."/>
        </authorList>
    </citation>
    <scope>NUCLEOTIDE SEQUENCE</scope>
</reference>
<evidence type="ECO:0000313" key="1">
    <source>
        <dbReference type="EMBL" id="GFS74423.1"/>
    </source>
</evidence>
<accession>A0A8X6T1P9</accession>
<organism evidence="1 2">
    <name type="scientific">Nephila pilipes</name>
    <name type="common">Giant wood spider</name>
    <name type="synonym">Nephila maculata</name>
    <dbReference type="NCBI Taxonomy" id="299642"/>
    <lineage>
        <taxon>Eukaryota</taxon>
        <taxon>Metazoa</taxon>
        <taxon>Ecdysozoa</taxon>
        <taxon>Arthropoda</taxon>
        <taxon>Chelicerata</taxon>
        <taxon>Arachnida</taxon>
        <taxon>Araneae</taxon>
        <taxon>Araneomorphae</taxon>
        <taxon>Entelegynae</taxon>
        <taxon>Araneoidea</taxon>
        <taxon>Nephilidae</taxon>
        <taxon>Nephila</taxon>
    </lineage>
</organism>
<dbReference type="Proteomes" id="UP000887013">
    <property type="component" value="Unassembled WGS sequence"/>
</dbReference>
<dbReference type="AlphaFoldDB" id="A0A8X6T1P9"/>
<proteinExistence type="predicted"/>
<keyword evidence="2" id="KW-1185">Reference proteome</keyword>
<protein>
    <submittedName>
        <fullName evidence="1">Uncharacterized protein</fullName>
    </submittedName>
</protein>
<sequence length="84" mass="8993">MVNGGAIFWRGVAGGVVGRGERLGEASSDGIGVVSFASISVDSSSFLILRVLKHIAARSFVCARFFHRFDVRSVLWFCCDAPGN</sequence>
<name>A0A8X6T1P9_NEPPI</name>
<dbReference type="EMBL" id="BMAW01096376">
    <property type="protein sequence ID" value="GFS74423.1"/>
    <property type="molecule type" value="Genomic_DNA"/>
</dbReference>